<dbReference type="GO" id="GO:0022857">
    <property type="term" value="F:transmembrane transporter activity"/>
    <property type="evidence" value="ECO:0007669"/>
    <property type="project" value="InterPro"/>
</dbReference>
<dbReference type="EMBL" id="VIGD01000002">
    <property type="protein sequence ID" value="TQE91970.1"/>
    <property type="molecule type" value="Genomic_DNA"/>
</dbReference>
<organism evidence="2 3">
    <name type="scientific">Ureibacillus terrenus</name>
    <dbReference type="NCBI Taxonomy" id="118246"/>
    <lineage>
        <taxon>Bacteria</taxon>
        <taxon>Bacillati</taxon>
        <taxon>Bacillota</taxon>
        <taxon>Bacilli</taxon>
        <taxon>Bacillales</taxon>
        <taxon>Caryophanaceae</taxon>
        <taxon>Ureibacillus</taxon>
    </lineage>
</organism>
<dbReference type="AlphaFoldDB" id="A0A540V5C9"/>
<dbReference type="InterPro" id="IPR024529">
    <property type="entry name" value="ECF_trnsprt_substrate-spec"/>
</dbReference>
<evidence type="ECO:0000256" key="1">
    <source>
        <dbReference type="SAM" id="Phobius"/>
    </source>
</evidence>
<feature type="transmembrane region" description="Helical" evidence="1">
    <location>
        <begin position="6"/>
        <end position="29"/>
    </location>
</feature>
<dbReference type="Gene3D" id="1.10.1760.20">
    <property type="match status" value="1"/>
</dbReference>
<feature type="transmembrane region" description="Helical" evidence="1">
    <location>
        <begin position="94"/>
        <end position="117"/>
    </location>
</feature>
<gene>
    <name evidence="2" type="ORF">FKZ59_02445</name>
</gene>
<comment type="caution">
    <text evidence="2">The sequence shown here is derived from an EMBL/GenBank/DDBJ whole genome shotgun (WGS) entry which is preliminary data.</text>
</comment>
<evidence type="ECO:0000313" key="2">
    <source>
        <dbReference type="EMBL" id="TQE91970.1"/>
    </source>
</evidence>
<keyword evidence="3" id="KW-1185">Reference proteome</keyword>
<keyword evidence="1" id="KW-0812">Transmembrane</keyword>
<feature type="transmembrane region" description="Helical" evidence="1">
    <location>
        <begin position="41"/>
        <end position="66"/>
    </location>
</feature>
<keyword evidence="1" id="KW-1133">Transmembrane helix</keyword>
<reference evidence="2 3" key="1">
    <citation type="submission" date="2019-06" db="EMBL/GenBank/DDBJ databases">
        <title>Genome sequence of Ureibacillus terrenus.</title>
        <authorList>
            <person name="Maclea K.S."/>
            <person name="Simoes M."/>
        </authorList>
    </citation>
    <scope>NUCLEOTIDE SEQUENCE [LARGE SCALE GENOMIC DNA]</scope>
    <source>
        <strain evidence="2 3">ATCC BAA-384</strain>
    </source>
</reference>
<dbReference type="RefSeq" id="WP_141601146.1">
    <property type="nucleotide sequence ID" value="NZ_JARMSB010000008.1"/>
</dbReference>
<dbReference type="OrthoDB" id="9813540at2"/>
<name>A0A540V5C9_9BACL</name>
<feature type="transmembrane region" description="Helical" evidence="1">
    <location>
        <begin position="129"/>
        <end position="154"/>
    </location>
</feature>
<feature type="transmembrane region" description="Helical" evidence="1">
    <location>
        <begin position="166"/>
        <end position="197"/>
    </location>
</feature>
<proteinExistence type="predicted"/>
<dbReference type="Pfam" id="PF12822">
    <property type="entry name" value="ECF_trnsprt"/>
    <property type="match status" value="1"/>
</dbReference>
<protein>
    <submittedName>
        <fullName evidence="2">ECF transporter S component</fullName>
    </submittedName>
</protein>
<sequence>MKIREFTLTTVFLAIILLFALTPIGFIHLGVIKATLIHIPIIIASILLGPRIGAFLGLAFGISSIVTNTMAPTLLSFAFSPAIPVLGTSHGSPWALFVAIVPRVLVGILPYYLFKFFQKILPKSFNQKLSLFLTGMLTTVLHTFLVMGSIAVIFHDAYAKAVNADSLAGIMVAIFMVFLTNGIAEATLAAFAAALVVPPLLKAVNKPAG</sequence>
<accession>A0A540V5C9</accession>
<evidence type="ECO:0000313" key="3">
    <source>
        <dbReference type="Proteomes" id="UP000315753"/>
    </source>
</evidence>
<dbReference type="Proteomes" id="UP000315753">
    <property type="component" value="Unassembled WGS sequence"/>
</dbReference>
<keyword evidence="1" id="KW-0472">Membrane</keyword>